<proteinExistence type="predicted"/>
<dbReference type="SUPFAM" id="SSF55874">
    <property type="entry name" value="ATPase domain of HSP90 chaperone/DNA topoisomerase II/histidine kinase"/>
    <property type="match status" value="1"/>
</dbReference>
<comment type="caution">
    <text evidence="13">The sequence shown here is derived from an EMBL/GenBank/DDBJ whole genome shotgun (WGS) entry which is preliminary data.</text>
</comment>
<feature type="region of interest" description="Disordered" evidence="9">
    <location>
        <begin position="112"/>
        <end position="141"/>
    </location>
</feature>
<organism evidence="13 14">
    <name type="scientific">Corynebacterium bovis</name>
    <dbReference type="NCBI Taxonomy" id="36808"/>
    <lineage>
        <taxon>Bacteria</taxon>
        <taxon>Bacillati</taxon>
        <taxon>Actinomycetota</taxon>
        <taxon>Actinomycetes</taxon>
        <taxon>Mycobacteriales</taxon>
        <taxon>Corynebacteriaceae</taxon>
        <taxon>Corynebacterium</taxon>
    </lineage>
</organism>
<dbReference type="AlphaFoldDB" id="A0A426Q5L2"/>
<dbReference type="GO" id="GO:0046983">
    <property type="term" value="F:protein dimerization activity"/>
    <property type="evidence" value="ECO:0007669"/>
    <property type="project" value="InterPro"/>
</dbReference>
<dbReference type="PANTHER" id="PTHR24421">
    <property type="entry name" value="NITRATE/NITRITE SENSOR PROTEIN NARX-RELATED"/>
    <property type="match status" value="1"/>
</dbReference>
<keyword evidence="10" id="KW-0812">Transmembrane</keyword>
<dbReference type="Pfam" id="PF02518">
    <property type="entry name" value="HATPase_c"/>
    <property type="match status" value="1"/>
</dbReference>
<sequence length="356" mass="35880">MTLGTGEVTWTPGIVGVALTVAVLALVVLVYLSWLLSGLSVWATTAVNAPTGRDIERLERSRAVLADAVDAERRRIERELHDGVQQYLTALQLSLGTLELALRRDAAAAGTVATGTAGDPGDPGGTGPATGTAGQTGEESPLVGPLAQAQLNARRASEALRATVRGLYPQVLRDRGLGDALRELVAHSGLDGGVEETAAPGADGSLAATPALLLYHCAAEGVTNAVRHGQARRVGLRVRYGRDAVTLTLDDDGSGLAPAGTGRVPTVPGGGDCGGGDCGGGDEGTGRAGRGAGVTPTGDDGTRSAAGPPGTGIAGLRERAAVLGGTVRVGPSRRYPGASLEMTLPRHTPLDGHGRS</sequence>
<dbReference type="Gene3D" id="3.30.565.10">
    <property type="entry name" value="Histidine kinase-like ATPase, C-terminal domain"/>
    <property type="match status" value="1"/>
</dbReference>
<evidence type="ECO:0000313" key="14">
    <source>
        <dbReference type="Proteomes" id="UP000278422"/>
    </source>
</evidence>
<evidence type="ECO:0000256" key="9">
    <source>
        <dbReference type="SAM" id="MobiDB-lite"/>
    </source>
</evidence>
<dbReference type="PANTHER" id="PTHR24421:SF10">
    <property type="entry name" value="NITRATE_NITRITE SENSOR PROTEIN NARQ"/>
    <property type="match status" value="1"/>
</dbReference>
<gene>
    <name evidence="13" type="ORF">CXF42_04950</name>
</gene>
<name>A0A426Q5L2_9CORY</name>
<feature type="compositionally biased region" description="Gly residues" evidence="9">
    <location>
        <begin position="268"/>
        <end position="292"/>
    </location>
</feature>
<dbReference type="GO" id="GO:0000155">
    <property type="term" value="F:phosphorelay sensor kinase activity"/>
    <property type="evidence" value="ECO:0007669"/>
    <property type="project" value="InterPro"/>
</dbReference>
<feature type="transmembrane region" description="Helical" evidence="10">
    <location>
        <begin position="12"/>
        <end position="32"/>
    </location>
</feature>
<dbReference type="InterPro" id="IPR011712">
    <property type="entry name" value="Sig_transdc_His_kin_sub3_dim/P"/>
</dbReference>
<keyword evidence="4" id="KW-0808">Transferase</keyword>
<keyword evidence="3" id="KW-0597">Phosphoprotein</keyword>
<protein>
    <recommendedName>
        <fullName evidence="2">histidine kinase</fullName>
        <ecNumber evidence="2">2.7.13.3</ecNumber>
    </recommendedName>
</protein>
<reference evidence="13 14" key="1">
    <citation type="submission" date="2018-01" db="EMBL/GenBank/DDBJ databases">
        <title>Twenty Corynebacterium bovis Genomes.</title>
        <authorList>
            <person name="Gulvik C.A."/>
        </authorList>
    </citation>
    <scope>NUCLEOTIDE SEQUENCE [LARGE SCALE GENOMIC DNA]</scope>
    <source>
        <strain evidence="13 14">16-2004</strain>
    </source>
</reference>
<evidence type="ECO:0000256" key="5">
    <source>
        <dbReference type="ARBA" id="ARBA00022741"/>
    </source>
</evidence>
<dbReference type="GO" id="GO:0016020">
    <property type="term" value="C:membrane"/>
    <property type="evidence" value="ECO:0007669"/>
    <property type="project" value="InterPro"/>
</dbReference>
<evidence type="ECO:0000256" key="2">
    <source>
        <dbReference type="ARBA" id="ARBA00012438"/>
    </source>
</evidence>
<keyword evidence="6" id="KW-0418">Kinase</keyword>
<evidence type="ECO:0000259" key="12">
    <source>
        <dbReference type="Pfam" id="PF07730"/>
    </source>
</evidence>
<dbReference type="InterPro" id="IPR003594">
    <property type="entry name" value="HATPase_dom"/>
</dbReference>
<evidence type="ECO:0000259" key="11">
    <source>
        <dbReference type="Pfam" id="PF02518"/>
    </source>
</evidence>
<evidence type="ECO:0000256" key="3">
    <source>
        <dbReference type="ARBA" id="ARBA00022553"/>
    </source>
</evidence>
<evidence type="ECO:0000256" key="8">
    <source>
        <dbReference type="ARBA" id="ARBA00023012"/>
    </source>
</evidence>
<keyword evidence="7" id="KW-0067">ATP-binding</keyword>
<keyword evidence="5" id="KW-0547">Nucleotide-binding</keyword>
<evidence type="ECO:0000256" key="1">
    <source>
        <dbReference type="ARBA" id="ARBA00000085"/>
    </source>
</evidence>
<evidence type="ECO:0000256" key="4">
    <source>
        <dbReference type="ARBA" id="ARBA00022679"/>
    </source>
</evidence>
<keyword evidence="8" id="KW-0902">Two-component regulatory system</keyword>
<keyword evidence="14" id="KW-1185">Reference proteome</keyword>
<dbReference type="InterPro" id="IPR050482">
    <property type="entry name" value="Sensor_HK_TwoCompSys"/>
</dbReference>
<dbReference type="GO" id="GO:0005524">
    <property type="term" value="F:ATP binding"/>
    <property type="evidence" value="ECO:0007669"/>
    <property type="project" value="UniProtKB-KW"/>
</dbReference>
<dbReference type="Proteomes" id="UP000278422">
    <property type="component" value="Unassembled WGS sequence"/>
</dbReference>
<evidence type="ECO:0000256" key="6">
    <source>
        <dbReference type="ARBA" id="ARBA00022777"/>
    </source>
</evidence>
<keyword evidence="10" id="KW-1133">Transmembrane helix</keyword>
<evidence type="ECO:0000256" key="7">
    <source>
        <dbReference type="ARBA" id="ARBA00022840"/>
    </source>
</evidence>
<feature type="domain" description="Signal transduction histidine kinase subgroup 3 dimerisation and phosphoacceptor" evidence="12">
    <location>
        <begin position="72"/>
        <end position="109"/>
    </location>
</feature>
<dbReference type="Pfam" id="PF07730">
    <property type="entry name" value="HisKA_3"/>
    <property type="match status" value="1"/>
</dbReference>
<dbReference type="InterPro" id="IPR036890">
    <property type="entry name" value="HATPase_C_sf"/>
</dbReference>
<keyword evidence="10" id="KW-0472">Membrane</keyword>
<feature type="domain" description="Histidine kinase/HSP90-like ATPase" evidence="11">
    <location>
        <begin position="212"/>
        <end position="346"/>
    </location>
</feature>
<dbReference type="Gene3D" id="1.20.5.1930">
    <property type="match status" value="1"/>
</dbReference>
<dbReference type="EC" id="2.7.13.3" evidence="2"/>
<dbReference type="EMBL" id="PQNQ01000010">
    <property type="protein sequence ID" value="RRQ04284.1"/>
    <property type="molecule type" value="Genomic_DNA"/>
</dbReference>
<comment type="catalytic activity">
    <reaction evidence="1">
        <text>ATP + protein L-histidine = ADP + protein N-phospho-L-histidine.</text>
        <dbReference type="EC" id="2.7.13.3"/>
    </reaction>
</comment>
<evidence type="ECO:0000256" key="10">
    <source>
        <dbReference type="SAM" id="Phobius"/>
    </source>
</evidence>
<accession>A0A426Q5L2</accession>
<evidence type="ECO:0000313" key="13">
    <source>
        <dbReference type="EMBL" id="RRQ04284.1"/>
    </source>
</evidence>
<feature type="region of interest" description="Disordered" evidence="9">
    <location>
        <begin position="249"/>
        <end position="356"/>
    </location>
</feature>